<dbReference type="PANTHER" id="PTHR33542:SF3">
    <property type="entry name" value="SIROHYDROCHLORIN FERROCHELATASE, CHLOROPLASTIC"/>
    <property type="match status" value="1"/>
</dbReference>
<feature type="compositionally biased region" description="Basic and acidic residues" evidence="3">
    <location>
        <begin position="280"/>
        <end position="289"/>
    </location>
</feature>
<dbReference type="SUPFAM" id="SSF53800">
    <property type="entry name" value="Chelatase"/>
    <property type="match status" value="1"/>
</dbReference>
<dbReference type="GO" id="GO:0046872">
    <property type="term" value="F:metal ion binding"/>
    <property type="evidence" value="ECO:0007669"/>
    <property type="project" value="UniProtKB-KW"/>
</dbReference>
<protein>
    <submittedName>
        <fullName evidence="4">Sirohydrochlorin cobaltochelatase</fullName>
    </submittedName>
</protein>
<keyword evidence="2" id="KW-0456">Lyase</keyword>
<dbReference type="EMBL" id="FTNI01000005">
    <property type="protein sequence ID" value="SIR00707.1"/>
    <property type="molecule type" value="Genomic_DNA"/>
</dbReference>
<name>A0A1N6XEL9_9ACTN</name>
<dbReference type="STRING" id="58117.SAMN05421833_105120"/>
<evidence type="ECO:0000256" key="1">
    <source>
        <dbReference type="ARBA" id="ARBA00022723"/>
    </source>
</evidence>
<dbReference type="InterPro" id="IPR050963">
    <property type="entry name" value="Sirohydro_Cobaltochel/CbiX"/>
</dbReference>
<reference evidence="5" key="1">
    <citation type="submission" date="2017-01" db="EMBL/GenBank/DDBJ databases">
        <authorList>
            <person name="Varghese N."/>
            <person name="Submissions S."/>
        </authorList>
    </citation>
    <scope>NUCLEOTIDE SEQUENCE [LARGE SCALE GENOMIC DNA]</scope>
    <source>
        <strain evidence="5">ATCC 12950</strain>
    </source>
</reference>
<dbReference type="CDD" id="cd03416">
    <property type="entry name" value="CbiX_SirB_N"/>
    <property type="match status" value="1"/>
</dbReference>
<evidence type="ECO:0000256" key="2">
    <source>
        <dbReference type="ARBA" id="ARBA00023239"/>
    </source>
</evidence>
<sequence>MTGSPALLLVGHGTRDAAGVRDFHLLVEEVAARSPVPVAGGFIELSRPPLREAVATLTGAGHTRLGVVPLVLVAAGHAKGDVPAALQREALRHPGLGYAYGRPLGPHPTLLQLLDERLDAVLDPSERPETTVVLVGRGSSDPDANAEHVKVARLLWEGRGLAGVEPAFISLAGPGVPAALERARLLGARRIVVLPYFLFSGVLPDRTVAQAREWAAARPEVEVRFAGVIGPAPALAGLVLERYHEALRGDIRMNCDTCLYRVPLPGHEHRVGAAQHPHHHPDDPAHAHV</sequence>
<dbReference type="GeneID" id="97496298"/>
<evidence type="ECO:0000313" key="4">
    <source>
        <dbReference type="EMBL" id="SIR00707.1"/>
    </source>
</evidence>
<dbReference type="AlphaFoldDB" id="A0A1N6XEL9"/>
<dbReference type="GO" id="GO:0016829">
    <property type="term" value="F:lyase activity"/>
    <property type="evidence" value="ECO:0007669"/>
    <property type="project" value="UniProtKB-KW"/>
</dbReference>
<accession>A0A1N6XEL9</accession>
<dbReference type="Pfam" id="PF01903">
    <property type="entry name" value="CbiX"/>
    <property type="match status" value="2"/>
</dbReference>
<dbReference type="Gene3D" id="3.40.50.1400">
    <property type="match status" value="2"/>
</dbReference>
<organism evidence="4 5">
    <name type="scientific">Microbispora rosea</name>
    <dbReference type="NCBI Taxonomy" id="58117"/>
    <lineage>
        <taxon>Bacteria</taxon>
        <taxon>Bacillati</taxon>
        <taxon>Actinomycetota</taxon>
        <taxon>Actinomycetes</taxon>
        <taxon>Streptosporangiales</taxon>
        <taxon>Streptosporangiaceae</taxon>
        <taxon>Microbispora</taxon>
    </lineage>
</organism>
<proteinExistence type="predicted"/>
<evidence type="ECO:0000313" key="5">
    <source>
        <dbReference type="Proteomes" id="UP000186096"/>
    </source>
</evidence>
<dbReference type="PANTHER" id="PTHR33542">
    <property type="entry name" value="SIROHYDROCHLORIN FERROCHELATASE, CHLOROPLASTIC"/>
    <property type="match status" value="1"/>
</dbReference>
<dbReference type="CDD" id="cd03414">
    <property type="entry name" value="CbiX_SirB_C"/>
    <property type="match status" value="1"/>
</dbReference>
<keyword evidence="5" id="KW-1185">Reference proteome</keyword>
<keyword evidence="1" id="KW-0479">Metal-binding</keyword>
<gene>
    <name evidence="4" type="ORF">SAMN05421833_105120</name>
</gene>
<dbReference type="InterPro" id="IPR002762">
    <property type="entry name" value="CbiX-like"/>
</dbReference>
<dbReference type="OrthoDB" id="9797895at2"/>
<dbReference type="Proteomes" id="UP000186096">
    <property type="component" value="Unassembled WGS sequence"/>
</dbReference>
<evidence type="ECO:0000256" key="3">
    <source>
        <dbReference type="SAM" id="MobiDB-lite"/>
    </source>
</evidence>
<dbReference type="RefSeq" id="WP_030508019.1">
    <property type="nucleotide sequence ID" value="NZ_CP192071.1"/>
</dbReference>
<feature type="region of interest" description="Disordered" evidence="3">
    <location>
        <begin position="270"/>
        <end position="289"/>
    </location>
</feature>